<keyword evidence="5" id="KW-1185">Reference proteome</keyword>
<dbReference type="Proteomes" id="UP001156903">
    <property type="component" value="Unassembled WGS sequence"/>
</dbReference>
<evidence type="ECO:0000256" key="3">
    <source>
        <dbReference type="ARBA" id="ARBA00022840"/>
    </source>
</evidence>
<sequence>MSATGHVNVVGAGRFLGEEALASLEADPARLQRIDLSQTVLRLGAQARERFGGTVIGVVGDRAGISCADLLARVLALQATVGRTEDRFSGAFSLASGMTRLPASADHWVVELSMLHPAALLRQARAQVLLMADFQRPYAGNGLLESLARRRLLRAMEPAGHVVLCRDVDGFDWLAEAAQARGLSLSTYGGHPAADYRLEEQAGTVAVLRLPGIAESLATRVPGRGWALALLGALAVLAASGGSVPSVQAHIPSVWSDAQGHARGFRGTP</sequence>
<dbReference type="PANTHER" id="PTHR43024">
    <property type="entry name" value="UDP-N-ACETYLMURAMOYL-TRIPEPTIDE--D-ALANYL-D-ALANINE LIGASE"/>
    <property type="match status" value="1"/>
</dbReference>
<proteinExistence type="predicted"/>
<evidence type="ECO:0000256" key="2">
    <source>
        <dbReference type="ARBA" id="ARBA00022741"/>
    </source>
</evidence>
<gene>
    <name evidence="4" type="ORF">GCM10007935_19250</name>
</gene>
<keyword evidence="3" id="KW-0067">ATP-binding</keyword>
<protein>
    <submittedName>
        <fullName evidence="4">Uncharacterized protein</fullName>
    </submittedName>
</protein>
<keyword evidence="1" id="KW-0436">Ligase</keyword>
<dbReference type="InterPro" id="IPR036565">
    <property type="entry name" value="Mur-like_cat_sf"/>
</dbReference>
<dbReference type="RefSeq" id="WP_284307609.1">
    <property type="nucleotide sequence ID" value="NZ_BSPB01000012.1"/>
</dbReference>
<organism evidence="4 5">
    <name type="scientific">Hydrogenophaga electricum</name>
    <dbReference type="NCBI Taxonomy" id="1230953"/>
    <lineage>
        <taxon>Bacteria</taxon>
        <taxon>Pseudomonadati</taxon>
        <taxon>Pseudomonadota</taxon>
        <taxon>Betaproteobacteria</taxon>
        <taxon>Burkholderiales</taxon>
        <taxon>Comamonadaceae</taxon>
        <taxon>Hydrogenophaga</taxon>
    </lineage>
</organism>
<dbReference type="SUPFAM" id="SSF53623">
    <property type="entry name" value="MurD-like peptide ligases, catalytic domain"/>
    <property type="match status" value="1"/>
</dbReference>
<reference evidence="5" key="1">
    <citation type="journal article" date="2019" name="Int. J. Syst. Evol. Microbiol.">
        <title>The Global Catalogue of Microorganisms (GCM) 10K type strain sequencing project: providing services to taxonomists for standard genome sequencing and annotation.</title>
        <authorList>
            <consortium name="The Broad Institute Genomics Platform"/>
            <consortium name="The Broad Institute Genome Sequencing Center for Infectious Disease"/>
            <person name="Wu L."/>
            <person name="Ma J."/>
        </authorList>
    </citation>
    <scope>NUCLEOTIDE SEQUENCE [LARGE SCALE GENOMIC DNA]</scope>
    <source>
        <strain evidence="5">NBRC 109341</strain>
    </source>
</reference>
<dbReference type="Gene3D" id="3.40.1190.10">
    <property type="entry name" value="Mur-like, catalytic domain"/>
    <property type="match status" value="1"/>
</dbReference>
<keyword evidence="2" id="KW-0547">Nucleotide-binding</keyword>
<accession>A0ABQ6C428</accession>
<comment type="caution">
    <text evidence="4">The sequence shown here is derived from an EMBL/GenBank/DDBJ whole genome shotgun (WGS) entry which is preliminary data.</text>
</comment>
<evidence type="ECO:0000256" key="1">
    <source>
        <dbReference type="ARBA" id="ARBA00022598"/>
    </source>
</evidence>
<dbReference type="EMBL" id="BSPB01000012">
    <property type="protein sequence ID" value="GLS14494.1"/>
    <property type="molecule type" value="Genomic_DNA"/>
</dbReference>
<evidence type="ECO:0000313" key="4">
    <source>
        <dbReference type="EMBL" id="GLS14494.1"/>
    </source>
</evidence>
<name>A0ABQ6C428_9BURK</name>
<dbReference type="PANTHER" id="PTHR43024:SF1">
    <property type="entry name" value="UDP-N-ACETYLMURAMOYL-TRIPEPTIDE--D-ALANYL-D-ALANINE LIGASE"/>
    <property type="match status" value="1"/>
</dbReference>
<evidence type="ECO:0000313" key="5">
    <source>
        <dbReference type="Proteomes" id="UP001156903"/>
    </source>
</evidence>
<dbReference type="InterPro" id="IPR051046">
    <property type="entry name" value="MurCDEF_CellWall_CoF430Synth"/>
</dbReference>